<dbReference type="PANTHER" id="PTHR32305">
    <property type="match status" value="1"/>
</dbReference>
<dbReference type="PANTHER" id="PTHR32305:SF15">
    <property type="entry name" value="PROTEIN RHSA-RELATED"/>
    <property type="match status" value="1"/>
</dbReference>
<protein>
    <submittedName>
        <fullName evidence="1">RHS repeat-associated core domain-containing protein</fullName>
    </submittedName>
</protein>
<evidence type="ECO:0000313" key="1">
    <source>
        <dbReference type="EMBL" id="RKH67998.1"/>
    </source>
</evidence>
<accession>A0A3A8QJE0</accession>
<reference evidence="2" key="1">
    <citation type="submission" date="2018-09" db="EMBL/GenBank/DDBJ databases">
        <authorList>
            <person name="Livingstone P.G."/>
            <person name="Whitworth D.E."/>
        </authorList>
    </citation>
    <scope>NUCLEOTIDE SEQUENCE [LARGE SCALE GENOMIC DNA]</scope>
    <source>
        <strain evidence="2">CA051B</strain>
    </source>
</reference>
<name>A0A3A8QJE0_9BACT</name>
<keyword evidence="2" id="KW-1185">Reference proteome</keyword>
<organism evidence="1 2">
    <name type="scientific">Corallococcus llansteffanensis</name>
    <dbReference type="NCBI Taxonomy" id="2316731"/>
    <lineage>
        <taxon>Bacteria</taxon>
        <taxon>Pseudomonadati</taxon>
        <taxon>Myxococcota</taxon>
        <taxon>Myxococcia</taxon>
        <taxon>Myxococcales</taxon>
        <taxon>Cystobacterineae</taxon>
        <taxon>Myxococcaceae</taxon>
        <taxon>Corallococcus</taxon>
    </lineage>
</organism>
<sequence>MNIRVLWLSALRLRVAFVVMGCLLVAAGAIALTNDGEYTEDELNEKVAQASLNPLPDLGGPGQYGLSDVSPVTLGSLKSSHSHTDLKIGSPFGKISFSRSYTGATSAWREGKPSTKLNSPFGKIAATGSFTGDALQWWHGWHSFILIRETTECNDELPPYRECEQVVWWDVHGGPAGTKNSFRACETEGCFGNNESEQVLKVQRSMDGFVVHSPSGRYHYRDFRAVGAIQDLPLGRQILWSGAYYLSYVESPQYDEPACALEGKDDAGTAVSASCHHRTIRFDYKVPDECGGPNASQTLGAAFPVLASATSANGARFDFHYVALPSRVPALIGKTHECVLASIDIVGRGGAVEQGAVQYSYWNNQAGLLSKVEWLGAGGTPGTTLEYAYVNGQGAPIWEIKQDGALVVRQEMKDAGGGELYVIRDVTEHEGQTISVSGTACAPGHFGTSPGSPCSRSQQQLFTTLAPNQGDGTGTTVNAVNRNFNVVLAGVEPVGDQGPLVREKTTVVFCETGCAAINGQQVTTEAWGWTSLGTAPYAGTIEVASNVRDPNGNYTVYQHSLKRDAGVGFLPQVEMNRVYMGAQSDGGTPLIQRDYTYAYGGEAIPAARRAYEQLVKSDLAPSSFSEEVPGAQVETSRQYDPATNRLMGVVRTGFSWGFSTQAQAWQRQSRSVGTFYLTHDACLGTGSVDAKGRMRTIMGPCQVSGPTASSCDAGGNIPLTTYEYWDDAQSDDRAGHLKAKREYPQGCGSSALVTTFDSYDPRGRLVQKTNSNQVVSRFEYSRDRLVRSINAWNTPLEAVTEYGYDDNATHGDYVKKPSGRYEVLCFRRNTPAGQGCKGGSRSTLLQWKASSTTPEGANYSERVDYTYYLGSLQSETFRDATGQVRRTRHYEGDPLGRKTFEAWGATGPATASATVFSQVSLFDAAGNRVGLGLPYQEEIAAPPPLCEGFEAGTDRPVSPFCKSFAYDKLNRLVNMLEPLQPVLGDGMSAQMCLAYGPDGNLKSVKQGCDRYPTGDCSSCNQPEIEYKYDDFGNVVQVRAPWGRGPQEVVGGGVGRGLFQFEYDASSNLVRKQTPVMSEVASAQQWMEYDYDGLRRPLKAELVKRVSGVDSREALFTYAYDHQVAAPQGCPGYDTSHPALAEGRIQVQNDSFGDTWYQYDVHGNVIGLWKTRAQSGVAPRSQVCIDDSSVNRPNRFFYFDRAGRLGTERLPGGRSILYGYYGMDTADTERIKDVRASVWTGSHWGGMQTVVEDVRWEPFGGLRSYVLVAPDATSGAQRARVEYHRDGTNQPLALCSAAGLGGTGDTTGRLFGLTVSKQESGGALGDIFKRIYTWKADQLVQEDTCLLETGSVPPVSIRYADPTTGNAGYDSRQQLLSAFRAANASAGKGGAFGARTYMYDLLGNRTRDVQEGWEFRTEYGGDGPRVDLLTARYLAGRDCSGALCPPRFTVTQRYTYDADGRLKKLSSYKNVTDATSSPLSTLDFDASTDGRTAALGMVYRQVTDNEGRMYEYFYDASGRRRLKRFPVSSPNRFLEDEYFYDGTRLVEDWGHTSFDPDTADSVRDEYIWLDQRPIALFKARVTQAGVRSVDLVGDCPRNGNAAPCGLYFIVTDEGGKPVMMLDSHRRVAGVGDYEPYGHVNRTTQIAESPLMSVNQSALLATAELPTSSTLLVQARARLSVVDVGASSSVYPTDGEDMEMNSVDGSSARVSSVKRHMLVMKWVQLPPGEVLKVWISKGALAQSRSDAAVAGFEYRRFQPGATPVWTPLRLPGQYHDEETDLMENWNRFYDASLGRFTAPDPLVNSPGNLAKGAGNGNALRAYAYANGNPIGAMDSDGLKIVVSSGDGELSDEDWERYWKVVEEVRDMMNDPVVGEEVRALNDDEDYVLVINALRDSGKATSGSVTPGTQEGENGATVMNLNKNFEKGKYGPVGKEQATTFRETVWHEMGHAVYDFQKRPAMSRSDKGAFMGYVDPEASKKNNEKAIEYMNRRRALIPAPPIAGHRD</sequence>
<dbReference type="InterPro" id="IPR050708">
    <property type="entry name" value="T6SS_VgrG/RHS"/>
</dbReference>
<dbReference type="RefSeq" id="WP_120641711.1">
    <property type="nucleotide sequence ID" value="NZ_RAWB01000011.1"/>
</dbReference>
<dbReference type="Gene3D" id="2.180.10.10">
    <property type="entry name" value="RHS repeat-associated core"/>
    <property type="match status" value="1"/>
</dbReference>
<dbReference type="InterPro" id="IPR022385">
    <property type="entry name" value="Rhs_assc_core"/>
</dbReference>
<gene>
    <name evidence="1" type="ORF">D7V93_01960</name>
</gene>
<dbReference type="Proteomes" id="UP000272888">
    <property type="component" value="Unassembled WGS sequence"/>
</dbReference>
<dbReference type="EMBL" id="RAWB01000011">
    <property type="protein sequence ID" value="RKH67998.1"/>
    <property type="molecule type" value="Genomic_DNA"/>
</dbReference>
<dbReference type="NCBIfam" id="TIGR03696">
    <property type="entry name" value="Rhs_assc_core"/>
    <property type="match status" value="1"/>
</dbReference>
<evidence type="ECO:0000313" key="2">
    <source>
        <dbReference type="Proteomes" id="UP000272888"/>
    </source>
</evidence>
<proteinExistence type="predicted"/>
<comment type="caution">
    <text evidence="1">The sequence shown here is derived from an EMBL/GenBank/DDBJ whole genome shotgun (WGS) entry which is preliminary data.</text>
</comment>